<feature type="non-terminal residue" evidence="1">
    <location>
        <position position="122"/>
    </location>
</feature>
<sequence>LKVQVSSDQAQSRLGLGSITLIDGHKGRSTPRGEGFELATGGHGVARANRGLLLATETRPGATAPLKDMGETVQRLTRAREQHEDLAQLAQQHRAQDARASQRDATQTISTQNDAIRGGQKT</sequence>
<organism evidence="1 2">
    <name type="scientific">Paraburkholderia rhynchosiae</name>
    <dbReference type="NCBI Taxonomy" id="487049"/>
    <lineage>
        <taxon>Bacteria</taxon>
        <taxon>Pseudomonadati</taxon>
        <taxon>Pseudomonadota</taxon>
        <taxon>Betaproteobacteria</taxon>
        <taxon>Burkholderiales</taxon>
        <taxon>Burkholderiaceae</taxon>
        <taxon>Paraburkholderia</taxon>
    </lineage>
</organism>
<keyword evidence="2" id="KW-1185">Reference proteome</keyword>
<feature type="non-terminal residue" evidence="1">
    <location>
        <position position="1"/>
    </location>
</feature>
<gene>
    <name evidence="1" type="ORF">PQR01_41115</name>
</gene>
<proteinExistence type="predicted"/>
<dbReference type="Proteomes" id="UP001629235">
    <property type="component" value="Unassembled WGS sequence"/>
</dbReference>
<evidence type="ECO:0000313" key="1">
    <source>
        <dbReference type="EMBL" id="MFM0109581.1"/>
    </source>
</evidence>
<accession>A0ACC7NQW0</accession>
<dbReference type="EMBL" id="JAQQDW010000338">
    <property type="protein sequence ID" value="MFM0109581.1"/>
    <property type="molecule type" value="Genomic_DNA"/>
</dbReference>
<evidence type="ECO:0000313" key="2">
    <source>
        <dbReference type="Proteomes" id="UP001629235"/>
    </source>
</evidence>
<comment type="caution">
    <text evidence="1">The sequence shown here is derived from an EMBL/GenBank/DDBJ whole genome shotgun (WGS) entry which is preliminary data.</text>
</comment>
<reference evidence="1 2" key="1">
    <citation type="journal article" date="2024" name="Chem. Sci.">
        <title>Discovery of megapolipeptins by genome mining of a Burkholderiales bacteria collection.</title>
        <authorList>
            <person name="Paulo B.S."/>
            <person name="Recchia M.J.J."/>
            <person name="Lee S."/>
            <person name="Fergusson C.H."/>
            <person name="Romanowski S.B."/>
            <person name="Hernandez A."/>
            <person name="Krull N."/>
            <person name="Liu D.Y."/>
            <person name="Cavanagh H."/>
            <person name="Bos A."/>
            <person name="Gray C.A."/>
            <person name="Murphy B.T."/>
            <person name="Linington R.G."/>
            <person name="Eustaquio A.S."/>
        </authorList>
    </citation>
    <scope>NUCLEOTIDE SEQUENCE [LARGE SCALE GENOMIC DNA]</scope>
    <source>
        <strain evidence="1 2">RL18-126-BIB-B</strain>
    </source>
</reference>
<protein>
    <submittedName>
        <fullName evidence="1">Type VI secretion system Vgr family protein</fullName>
    </submittedName>
</protein>
<name>A0ACC7NQW0_9BURK</name>